<feature type="region of interest" description="Disordered" evidence="1">
    <location>
        <begin position="1"/>
        <end position="92"/>
    </location>
</feature>
<organism evidence="2 3">
    <name type="scientific">Stylosanthes scabra</name>
    <dbReference type="NCBI Taxonomy" id="79078"/>
    <lineage>
        <taxon>Eukaryota</taxon>
        <taxon>Viridiplantae</taxon>
        <taxon>Streptophyta</taxon>
        <taxon>Embryophyta</taxon>
        <taxon>Tracheophyta</taxon>
        <taxon>Spermatophyta</taxon>
        <taxon>Magnoliopsida</taxon>
        <taxon>eudicotyledons</taxon>
        <taxon>Gunneridae</taxon>
        <taxon>Pentapetalae</taxon>
        <taxon>rosids</taxon>
        <taxon>fabids</taxon>
        <taxon>Fabales</taxon>
        <taxon>Fabaceae</taxon>
        <taxon>Papilionoideae</taxon>
        <taxon>50 kb inversion clade</taxon>
        <taxon>dalbergioids sensu lato</taxon>
        <taxon>Dalbergieae</taxon>
        <taxon>Pterocarpus clade</taxon>
        <taxon>Stylosanthes</taxon>
    </lineage>
</organism>
<gene>
    <name evidence="2" type="ORF">PIB30_028096</name>
</gene>
<proteinExistence type="predicted"/>
<comment type="caution">
    <text evidence="2">The sequence shown here is derived from an EMBL/GenBank/DDBJ whole genome shotgun (WGS) entry which is preliminary data.</text>
</comment>
<keyword evidence="3" id="KW-1185">Reference proteome</keyword>
<reference evidence="2 3" key="1">
    <citation type="journal article" date="2023" name="Plants (Basel)">
        <title>Bridging the Gap: Combining Genomics and Transcriptomics Approaches to Understand Stylosanthes scabra, an Orphan Legume from the Brazilian Caatinga.</title>
        <authorList>
            <person name="Ferreira-Neto J.R.C."/>
            <person name="da Silva M.D."/>
            <person name="Binneck E."/>
            <person name="de Melo N.F."/>
            <person name="da Silva R.H."/>
            <person name="de Melo A.L.T.M."/>
            <person name="Pandolfi V."/>
            <person name="Bustamante F.O."/>
            <person name="Brasileiro-Vidal A.C."/>
            <person name="Benko-Iseppon A.M."/>
        </authorList>
    </citation>
    <scope>NUCLEOTIDE SEQUENCE [LARGE SCALE GENOMIC DNA]</scope>
    <source>
        <tissue evidence="2">Leaves</tissue>
    </source>
</reference>
<protein>
    <submittedName>
        <fullName evidence="2">Uncharacterized protein</fullName>
    </submittedName>
</protein>
<sequence length="121" mass="13521">MANQDEEGVAYTDHSGDEQRQYQQPEQQQEALDLNATVNDATGTNGTNVNLEDLQNRRPPTPVAERSRNQSAFHRLGPGDPTPKPFGGIGTDESCITQELRHRIVSMEHVVQELQRENAKL</sequence>
<name>A0ABU6TB17_9FABA</name>
<accession>A0ABU6TB17</accession>
<evidence type="ECO:0000313" key="2">
    <source>
        <dbReference type="EMBL" id="MED6145735.1"/>
    </source>
</evidence>
<dbReference type="EMBL" id="JASCZI010090731">
    <property type="protein sequence ID" value="MED6145735.1"/>
    <property type="molecule type" value="Genomic_DNA"/>
</dbReference>
<dbReference type="Proteomes" id="UP001341840">
    <property type="component" value="Unassembled WGS sequence"/>
</dbReference>
<feature type="compositionally biased region" description="Low complexity" evidence="1">
    <location>
        <begin position="21"/>
        <end position="30"/>
    </location>
</feature>
<evidence type="ECO:0000256" key="1">
    <source>
        <dbReference type="SAM" id="MobiDB-lite"/>
    </source>
</evidence>
<feature type="compositionally biased region" description="Polar residues" evidence="1">
    <location>
        <begin position="36"/>
        <end position="50"/>
    </location>
</feature>
<evidence type="ECO:0000313" key="3">
    <source>
        <dbReference type="Proteomes" id="UP001341840"/>
    </source>
</evidence>